<evidence type="ECO:0000256" key="1">
    <source>
        <dbReference type="ARBA" id="ARBA00022603"/>
    </source>
</evidence>
<evidence type="ECO:0000313" key="5">
    <source>
        <dbReference type="EMBL" id="CAA0123268.1"/>
    </source>
</evidence>
<accession>A0A5S9QX10</accession>
<dbReference type="EMBL" id="CACSIP010000021">
    <property type="protein sequence ID" value="CAA0123268.1"/>
    <property type="molecule type" value="Genomic_DNA"/>
</dbReference>
<protein>
    <submittedName>
        <fullName evidence="5">Putative methyltransferase</fullName>
        <ecNumber evidence="5">2.1.1.-</ecNumber>
    </submittedName>
</protein>
<evidence type="ECO:0000256" key="2">
    <source>
        <dbReference type="ARBA" id="ARBA00022679"/>
    </source>
</evidence>
<dbReference type="Gene3D" id="3.40.50.150">
    <property type="entry name" value="Vaccinia Virus protein VP39"/>
    <property type="match status" value="1"/>
</dbReference>
<name>A0A5S9QX10_MYCVN</name>
<dbReference type="OrthoDB" id="9805171at2"/>
<keyword evidence="3" id="KW-0949">S-adenosyl-L-methionine</keyword>
<dbReference type="PANTHER" id="PTHR43464">
    <property type="entry name" value="METHYLTRANSFERASE"/>
    <property type="match status" value="1"/>
</dbReference>
<evidence type="ECO:0000259" key="4">
    <source>
        <dbReference type="Pfam" id="PF13649"/>
    </source>
</evidence>
<dbReference type="Pfam" id="PF13649">
    <property type="entry name" value="Methyltransf_25"/>
    <property type="match status" value="1"/>
</dbReference>
<dbReference type="GO" id="GO:0008168">
    <property type="term" value="F:methyltransferase activity"/>
    <property type="evidence" value="ECO:0007669"/>
    <property type="project" value="UniProtKB-KW"/>
</dbReference>
<reference evidence="5 6" key="1">
    <citation type="submission" date="2019-11" db="EMBL/GenBank/DDBJ databases">
        <authorList>
            <person name="Holert J."/>
        </authorList>
    </citation>
    <scope>NUCLEOTIDE SEQUENCE [LARGE SCALE GENOMIC DNA]</scope>
    <source>
        <strain evidence="5">BC8_1</strain>
    </source>
</reference>
<keyword evidence="2 5" id="KW-0808">Transferase</keyword>
<keyword evidence="1 5" id="KW-0489">Methyltransferase</keyword>
<feature type="domain" description="Methyltransferase" evidence="4">
    <location>
        <begin position="52"/>
        <end position="142"/>
    </location>
</feature>
<dbReference type="InterPro" id="IPR029063">
    <property type="entry name" value="SAM-dependent_MTases_sf"/>
</dbReference>
<dbReference type="PANTHER" id="PTHR43464:SF19">
    <property type="entry name" value="UBIQUINONE BIOSYNTHESIS O-METHYLTRANSFERASE, MITOCHONDRIAL"/>
    <property type="match status" value="1"/>
</dbReference>
<dbReference type="EC" id="2.1.1.-" evidence="5"/>
<organism evidence="5 6">
    <name type="scientific">Mycolicibacterium vanbaalenii</name>
    <name type="common">Mycobacterium vanbaalenii</name>
    <dbReference type="NCBI Taxonomy" id="110539"/>
    <lineage>
        <taxon>Bacteria</taxon>
        <taxon>Bacillati</taxon>
        <taxon>Actinomycetota</taxon>
        <taxon>Actinomycetes</taxon>
        <taxon>Mycobacteriales</taxon>
        <taxon>Mycobacteriaceae</taxon>
        <taxon>Mycolicibacterium</taxon>
    </lineage>
</organism>
<evidence type="ECO:0000256" key="3">
    <source>
        <dbReference type="ARBA" id="ARBA00022691"/>
    </source>
</evidence>
<dbReference type="InterPro" id="IPR041698">
    <property type="entry name" value="Methyltransf_25"/>
</dbReference>
<dbReference type="CDD" id="cd02440">
    <property type="entry name" value="AdoMet_MTases"/>
    <property type="match status" value="1"/>
</dbReference>
<proteinExistence type="predicted"/>
<evidence type="ECO:0000313" key="6">
    <source>
        <dbReference type="Proteomes" id="UP000430146"/>
    </source>
</evidence>
<dbReference type="GO" id="GO:0032259">
    <property type="term" value="P:methylation"/>
    <property type="evidence" value="ECO:0007669"/>
    <property type="project" value="UniProtKB-KW"/>
</dbReference>
<sequence>MIACVTNAASTVQSSYSKWSEKYVELAGAISQTHPSDRALVSTWAESLTGPVLDAGSGPGQWTNFLAQHGLDVRGIDLVPEFVEHAKATYPDLTFDVGSFEAIDAETGSLGGVLTWYTTIHHQPEDLPAVLAEFARVIRPGGGLLVGFFEWPDLEPFEHVVTQAYRWPAGEMRELIEAGGFNALETHTRTEKDVRPHGAIVARRTR</sequence>
<keyword evidence="6" id="KW-1185">Reference proteome</keyword>
<dbReference type="AlphaFoldDB" id="A0A5S9QX10"/>
<dbReference type="SUPFAM" id="SSF53335">
    <property type="entry name" value="S-adenosyl-L-methionine-dependent methyltransferases"/>
    <property type="match status" value="1"/>
</dbReference>
<dbReference type="Proteomes" id="UP000430146">
    <property type="component" value="Unassembled WGS sequence"/>
</dbReference>
<gene>
    <name evidence="5" type="ORF">AELLOGFF_04593</name>
</gene>